<dbReference type="PANTHER" id="PTHR10083:SF374">
    <property type="entry name" value="BPTI_KUNITZ INHIBITOR DOMAIN-CONTAINING PROTEIN"/>
    <property type="match status" value="1"/>
</dbReference>
<evidence type="ECO:0000256" key="1">
    <source>
        <dbReference type="ARBA" id="ARBA00022690"/>
    </source>
</evidence>
<evidence type="ECO:0000313" key="6">
    <source>
        <dbReference type="WBParaSite" id="PEQ_0001098301-mRNA-1"/>
    </source>
</evidence>
<name>A0A914RXC3_PAREQ</name>
<dbReference type="SMART" id="SM00131">
    <property type="entry name" value="KU"/>
    <property type="match status" value="1"/>
</dbReference>
<evidence type="ECO:0000259" key="4">
    <source>
        <dbReference type="PROSITE" id="PS50279"/>
    </source>
</evidence>
<dbReference type="InterPro" id="IPR050098">
    <property type="entry name" value="TFPI/VKTCI-like"/>
</dbReference>
<keyword evidence="1" id="KW-0646">Protease inhibitor</keyword>
<dbReference type="WBParaSite" id="PEQ_0001098301-mRNA-1">
    <property type="protein sequence ID" value="PEQ_0001098301-mRNA-1"/>
    <property type="gene ID" value="PEQ_0001098301"/>
</dbReference>
<dbReference type="PROSITE" id="PS50279">
    <property type="entry name" value="BPTI_KUNITZ_2"/>
    <property type="match status" value="1"/>
</dbReference>
<reference evidence="6" key="1">
    <citation type="submission" date="2022-11" db="UniProtKB">
        <authorList>
            <consortium name="WormBaseParasite"/>
        </authorList>
    </citation>
    <scope>IDENTIFICATION</scope>
</reference>
<dbReference type="AlphaFoldDB" id="A0A914RXC3"/>
<dbReference type="PANTHER" id="PTHR10083">
    <property type="entry name" value="KUNITZ-TYPE PROTEASE INHIBITOR-RELATED"/>
    <property type="match status" value="1"/>
</dbReference>
<accession>A0A914RXC3</accession>
<dbReference type="CDD" id="cd22593">
    <property type="entry name" value="Kunitz_conkunitzin"/>
    <property type="match status" value="1"/>
</dbReference>
<keyword evidence="2" id="KW-0722">Serine protease inhibitor</keyword>
<dbReference type="InterPro" id="IPR002223">
    <property type="entry name" value="Kunitz_BPTI"/>
</dbReference>
<dbReference type="Proteomes" id="UP000887564">
    <property type="component" value="Unplaced"/>
</dbReference>
<proteinExistence type="predicted"/>
<evidence type="ECO:0000256" key="3">
    <source>
        <dbReference type="ARBA" id="ARBA00023157"/>
    </source>
</evidence>
<evidence type="ECO:0000256" key="2">
    <source>
        <dbReference type="ARBA" id="ARBA00022900"/>
    </source>
</evidence>
<dbReference type="SUPFAM" id="SSF57362">
    <property type="entry name" value="BPTI-like"/>
    <property type="match status" value="1"/>
</dbReference>
<keyword evidence="5" id="KW-1185">Reference proteome</keyword>
<organism evidence="5 6">
    <name type="scientific">Parascaris equorum</name>
    <name type="common">Equine roundworm</name>
    <dbReference type="NCBI Taxonomy" id="6256"/>
    <lineage>
        <taxon>Eukaryota</taxon>
        <taxon>Metazoa</taxon>
        <taxon>Ecdysozoa</taxon>
        <taxon>Nematoda</taxon>
        <taxon>Chromadorea</taxon>
        <taxon>Rhabditida</taxon>
        <taxon>Spirurina</taxon>
        <taxon>Ascaridomorpha</taxon>
        <taxon>Ascaridoidea</taxon>
        <taxon>Ascarididae</taxon>
        <taxon>Parascaris</taxon>
    </lineage>
</organism>
<sequence length="90" mass="10351">MTIFQLLFPIVRDKTSRINLGNDPCTQALEQGQGSYSLQRWYWNAASQQCISFAYRGLKGTQNNFLTQQDCERTCHGNQLFNLYGYTSSI</sequence>
<dbReference type="InterPro" id="IPR036880">
    <property type="entry name" value="Kunitz_BPTI_sf"/>
</dbReference>
<dbReference type="GO" id="GO:0004867">
    <property type="term" value="F:serine-type endopeptidase inhibitor activity"/>
    <property type="evidence" value="ECO:0007669"/>
    <property type="project" value="UniProtKB-KW"/>
</dbReference>
<protein>
    <submittedName>
        <fullName evidence="6">BPTI/Kunitz inhibitor domain-containing protein</fullName>
    </submittedName>
</protein>
<evidence type="ECO:0000313" key="5">
    <source>
        <dbReference type="Proteomes" id="UP000887564"/>
    </source>
</evidence>
<dbReference type="GO" id="GO:0005615">
    <property type="term" value="C:extracellular space"/>
    <property type="evidence" value="ECO:0007669"/>
    <property type="project" value="TreeGrafter"/>
</dbReference>
<dbReference type="Pfam" id="PF00014">
    <property type="entry name" value="Kunitz_BPTI"/>
    <property type="match status" value="1"/>
</dbReference>
<keyword evidence="3" id="KW-1015">Disulfide bond</keyword>
<dbReference type="Gene3D" id="4.10.410.10">
    <property type="entry name" value="Pancreatic trypsin inhibitor Kunitz domain"/>
    <property type="match status" value="1"/>
</dbReference>
<feature type="domain" description="BPTI/Kunitz inhibitor" evidence="4">
    <location>
        <begin position="25"/>
        <end position="75"/>
    </location>
</feature>